<dbReference type="Pfam" id="PF00646">
    <property type="entry name" value="F-box"/>
    <property type="match status" value="1"/>
</dbReference>
<gene>
    <name evidence="3" type="ORF">CSOL1703_00010725</name>
</gene>
<evidence type="ECO:0008006" key="5">
    <source>
        <dbReference type="Google" id="ProtNLM"/>
    </source>
</evidence>
<dbReference type="AlphaFoldDB" id="A0A9N9YW67"/>
<feature type="domain" description="DUF7600" evidence="2">
    <location>
        <begin position="387"/>
        <end position="527"/>
    </location>
</feature>
<sequence length="1090" mass="121266">MVDSYCSLCGGPYCPIPNNNPAALEHPHWAALARLVRGPQDPRSPEEPVLTGLGYMTSSSKLVAPADHTASYKETAGNGGLADYDVQVRPGTDRPFAFHEVCWQMLLTKIGAEENKPDCNQVGTWLFHVLNSVPWTKTGDLIPQHRYYGAIKLRQDAALPDRPDLLLADPSQYLPLANDGPQTATSSHEFKEQSLIKQTTRPGDPFTKLPLEVIFDIFTLLPFKDACAARLSSRHLAVMGHMNNLPQGFWASRFSPDREMGFVFAELLPQNGADRWLHTYLDCKKTLKEGSHQMASTEMNHQEALERGHLAFLNRGRIWRCLEGFAITLDALITHHRKKQPSEVIDNACFLGQKIRCPELPDRFGTEQLRGRYGFLLPDPSRGLNLRFGARSREQQQFMLQDALLVQVSVIRLDSATYISGIRTTSRANGDGEQVVQEAGLMIPSNVTSIGLLPESTISSIDVYFSPSGIHGLRFSFTHSTNTEHVGDEHCSSNTVGMARLTAQSGIAGIIVGFDLYKAVSIQLLEQQVVNSSLIAPISAWSPSLPDTEVTQLLPPLELAPQTENRFSVNLYMPFAGEDGSRLSSLCRITAFMHGKSGFFGFLFTYADGQEFWFGQHETLLNLGMFKSCVEQTFLVNGEAGERINSFDASRGDSGLGNGHIVERIQYPIWAFEDLKAEKIHVEQPGQQSYRMPIESTSAPCITPDLVTDIGWMLHGHGSCGNIASLENLRIVHVSQGAEGRSRTGGNVSGLLLEYHHGKQSAVVGQWMKEVDVFSLQESERVVEFSLWMNTGRENYRESADFGTVTGIGLLTSLGRRFEVRPDKAVPLQETHVRHYSTHYEDLRNITWIFNSYMDEVQISLQPTLALGDGHLCLAHSKRNFRPRDSSAGDTRIYFDFNNPKFENPAARDEIRMTYYHVRGLLFFQNVDQDGKKIPVQQVQVTVNFYALVGIEFQYADSSVSTYGTKNGHSSVLRLDISRNERLSHLVVYKHVKGPMGIELHTTLNQKLTAGRRILDVTSVATFPLELGIGTPSIYVPRLPPNRVVNHDLPTLDAEQGVQGCTGIWVITRCIGSDAMEVLDLGPMYLTGPC</sequence>
<keyword evidence="4" id="KW-1185">Reference proteome</keyword>
<feature type="domain" description="F-box" evidence="1">
    <location>
        <begin position="207"/>
        <end position="236"/>
    </location>
</feature>
<dbReference type="InterPro" id="IPR056021">
    <property type="entry name" value="DUF7600"/>
</dbReference>
<protein>
    <recommendedName>
        <fullName evidence="5">F-box domain-containing protein</fullName>
    </recommendedName>
</protein>
<evidence type="ECO:0000313" key="4">
    <source>
        <dbReference type="Proteomes" id="UP000775872"/>
    </source>
</evidence>
<evidence type="ECO:0000259" key="1">
    <source>
        <dbReference type="Pfam" id="PF00646"/>
    </source>
</evidence>
<dbReference type="Proteomes" id="UP000775872">
    <property type="component" value="Unassembled WGS sequence"/>
</dbReference>
<dbReference type="EMBL" id="CABFOC020000007">
    <property type="protein sequence ID" value="CAH0044983.1"/>
    <property type="molecule type" value="Genomic_DNA"/>
</dbReference>
<proteinExistence type="predicted"/>
<evidence type="ECO:0000313" key="3">
    <source>
        <dbReference type="EMBL" id="CAH0044983.1"/>
    </source>
</evidence>
<dbReference type="InterPro" id="IPR001810">
    <property type="entry name" value="F-box_dom"/>
</dbReference>
<dbReference type="CDD" id="cd09917">
    <property type="entry name" value="F-box_SF"/>
    <property type="match status" value="1"/>
</dbReference>
<dbReference type="OrthoDB" id="5273847at2759"/>
<organism evidence="3 4">
    <name type="scientific">Clonostachys solani</name>
    <dbReference type="NCBI Taxonomy" id="160281"/>
    <lineage>
        <taxon>Eukaryota</taxon>
        <taxon>Fungi</taxon>
        <taxon>Dikarya</taxon>
        <taxon>Ascomycota</taxon>
        <taxon>Pezizomycotina</taxon>
        <taxon>Sordariomycetes</taxon>
        <taxon>Hypocreomycetidae</taxon>
        <taxon>Hypocreales</taxon>
        <taxon>Bionectriaceae</taxon>
        <taxon>Clonostachys</taxon>
    </lineage>
</organism>
<name>A0A9N9YW67_9HYPO</name>
<dbReference type="InterPro" id="IPR036047">
    <property type="entry name" value="F-box-like_dom_sf"/>
</dbReference>
<dbReference type="SUPFAM" id="SSF81383">
    <property type="entry name" value="F-box domain"/>
    <property type="match status" value="1"/>
</dbReference>
<dbReference type="Pfam" id="PF24539">
    <property type="entry name" value="DUF7600"/>
    <property type="match status" value="1"/>
</dbReference>
<comment type="caution">
    <text evidence="3">The sequence shown here is derived from an EMBL/GenBank/DDBJ whole genome shotgun (WGS) entry which is preliminary data.</text>
</comment>
<reference evidence="3" key="1">
    <citation type="submission" date="2021-10" db="EMBL/GenBank/DDBJ databases">
        <authorList>
            <person name="Piombo E."/>
        </authorList>
    </citation>
    <scope>NUCLEOTIDE SEQUENCE</scope>
</reference>
<evidence type="ECO:0000259" key="2">
    <source>
        <dbReference type="Pfam" id="PF24539"/>
    </source>
</evidence>
<accession>A0A9N9YW67</accession>